<dbReference type="EMBL" id="JBJQOH010000002">
    <property type="protein sequence ID" value="KAL3698318.1"/>
    <property type="molecule type" value="Genomic_DNA"/>
</dbReference>
<evidence type="ECO:0000259" key="3">
    <source>
        <dbReference type="PROSITE" id="PS50089"/>
    </source>
</evidence>
<evidence type="ECO:0000256" key="1">
    <source>
        <dbReference type="PROSITE-ProRule" id="PRU00175"/>
    </source>
</evidence>
<keyword evidence="5" id="KW-1185">Reference proteome</keyword>
<keyword evidence="1" id="KW-0479">Metal-binding</keyword>
<evidence type="ECO:0000313" key="5">
    <source>
        <dbReference type="Proteomes" id="UP001633002"/>
    </source>
</evidence>
<dbReference type="AlphaFoldDB" id="A0ABD3I410"/>
<dbReference type="SUPFAM" id="SSF57850">
    <property type="entry name" value="RING/U-box"/>
    <property type="match status" value="1"/>
</dbReference>
<name>A0ABD3I410_9MARC</name>
<dbReference type="PROSITE" id="PS50089">
    <property type="entry name" value="ZF_RING_2"/>
    <property type="match status" value="1"/>
</dbReference>
<evidence type="ECO:0000313" key="4">
    <source>
        <dbReference type="EMBL" id="KAL3698318.1"/>
    </source>
</evidence>
<feature type="coiled-coil region" evidence="2">
    <location>
        <begin position="104"/>
        <end position="187"/>
    </location>
</feature>
<proteinExistence type="predicted"/>
<reference evidence="4 5" key="1">
    <citation type="submission" date="2024-09" db="EMBL/GenBank/DDBJ databases">
        <title>Chromosome-scale assembly of Riccia sorocarpa.</title>
        <authorList>
            <person name="Paukszto L."/>
        </authorList>
    </citation>
    <scope>NUCLEOTIDE SEQUENCE [LARGE SCALE GENOMIC DNA]</scope>
    <source>
        <strain evidence="4">LP-2024</strain>
        <tissue evidence="4">Aerial parts of the thallus</tissue>
    </source>
</reference>
<dbReference type="InterPro" id="IPR001841">
    <property type="entry name" value="Znf_RING"/>
</dbReference>
<keyword evidence="1" id="KW-0863">Zinc-finger</keyword>
<feature type="domain" description="RING-type" evidence="3">
    <location>
        <begin position="216"/>
        <end position="258"/>
    </location>
</feature>
<accession>A0ABD3I410</accession>
<dbReference type="GO" id="GO:0008270">
    <property type="term" value="F:zinc ion binding"/>
    <property type="evidence" value="ECO:0007669"/>
    <property type="project" value="UniProtKB-KW"/>
</dbReference>
<sequence>MPIVRSKMPGVDELKADISVRRKRVETLRDEVTALTDVTENNREKLKEVGELIKRDEELSRAEKSLSNQLGIDRTAVENLKQDLERRLDDGGFDEENPEDVVLLASLEREEEDLNKKYGDVLSALEESSERQLALDQQLENARATVSDVESVIRETKAEMEKKVLRVEREESILESQEAEVKILESLTGLTASVLAPRFVLTATEVTRTVFRLTSCPVCSLGFHCVNFMPTSCGHAYHPACLVALLAKSVEPKCIECNELFHPHWCESWGIDTTEEHKQKWEAEVGLQSQLDTFSQCIRNLYQKTPHVLSERRMEEKKKRQCFTLKYTATGVERSSAISIATTRVRTHVLAPSNPDTEVYMDDPSCRSTIRSSLTYEKEGEICMITDVNVPLTRSKKGSKRLSTKGTDSMRKVRTRSYISESERCTGIGSPGSNTKISVKPLQECRTPEAITNRGVSSSCNMATKKLFI</sequence>
<evidence type="ECO:0000256" key="2">
    <source>
        <dbReference type="SAM" id="Coils"/>
    </source>
</evidence>
<protein>
    <recommendedName>
        <fullName evidence="3">RING-type domain-containing protein</fullName>
    </recommendedName>
</protein>
<gene>
    <name evidence="4" type="ORF">R1sor_012394</name>
</gene>
<organism evidence="4 5">
    <name type="scientific">Riccia sorocarpa</name>
    <dbReference type="NCBI Taxonomy" id="122646"/>
    <lineage>
        <taxon>Eukaryota</taxon>
        <taxon>Viridiplantae</taxon>
        <taxon>Streptophyta</taxon>
        <taxon>Embryophyta</taxon>
        <taxon>Marchantiophyta</taxon>
        <taxon>Marchantiopsida</taxon>
        <taxon>Marchantiidae</taxon>
        <taxon>Marchantiales</taxon>
        <taxon>Ricciaceae</taxon>
        <taxon>Riccia</taxon>
    </lineage>
</organism>
<comment type="caution">
    <text evidence="4">The sequence shown here is derived from an EMBL/GenBank/DDBJ whole genome shotgun (WGS) entry which is preliminary data.</text>
</comment>
<keyword evidence="2" id="KW-0175">Coiled coil</keyword>
<dbReference type="Proteomes" id="UP001633002">
    <property type="component" value="Unassembled WGS sequence"/>
</dbReference>
<keyword evidence="1" id="KW-0862">Zinc</keyword>